<accession>A0AAW2I2L9</accession>
<dbReference type="SUPFAM" id="SSF63748">
    <property type="entry name" value="Tudor/PWWP/MBT"/>
    <property type="match status" value="1"/>
</dbReference>
<dbReference type="InterPro" id="IPR025605">
    <property type="entry name" value="OST-HTH/LOTUS_dom"/>
</dbReference>
<dbReference type="CDD" id="cd09972">
    <property type="entry name" value="LOTUS_TDRD_OSKAR"/>
    <property type="match status" value="1"/>
</dbReference>
<comment type="caution">
    <text evidence="7">The sequence shown here is derived from an EMBL/GenBank/DDBJ whole genome shotgun (WGS) entry which is preliminary data.</text>
</comment>
<organism evidence="7">
    <name type="scientific">Menopon gallinae</name>
    <name type="common">poultry shaft louse</name>
    <dbReference type="NCBI Taxonomy" id="328185"/>
    <lineage>
        <taxon>Eukaryota</taxon>
        <taxon>Metazoa</taxon>
        <taxon>Ecdysozoa</taxon>
        <taxon>Arthropoda</taxon>
        <taxon>Hexapoda</taxon>
        <taxon>Insecta</taxon>
        <taxon>Pterygota</taxon>
        <taxon>Neoptera</taxon>
        <taxon>Paraneoptera</taxon>
        <taxon>Psocodea</taxon>
        <taxon>Troctomorpha</taxon>
        <taxon>Phthiraptera</taxon>
        <taxon>Amblycera</taxon>
        <taxon>Menoponidae</taxon>
        <taxon>Menopon</taxon>
    </lineage>
</organism>
<comment type="subcellular location">
    <subcellularLocation>
        <location evidence="1">Cytoplasm</location>
    </subcellularLocation>
</comment>
<evidence type="ECO:0000259" key="6">
    <source>
        <dbReference type="PROSITE" id="PS51644"/>
    </source>
</evidence>
<dbReference type="GO" id="GO:0007283">
    <property type="term" value="P:spermatogenesis"/>
    <property type="evidence" value="ECO:0007669"/>
    <property type="project" value="UniProtKB-KW"/>
</dbReference>
<proteinExistence type="predicted"/>
<sequence length="742" mass="84389">MELNEVKMLLKSLIVSKNQPYTIAQLMNDFRMEAGVSLPKFNFNSVYGFLKSLTDIIEIYGTPPNEKIKLVGSKKSEHIASLIRRQGKMRYCHFREPEIELPADFTETCTDEDFDSSSEELEEESFKEDHVKDKNFISLDSTILSNDLDDYLFKEDEIVNLVDGNERSVKSDQQNCNETVKTRYSGSCEDTDSEINLTSSSQSSSYVNESLKAKLRKLIKGQKKGLWCSELPDYFNEYFKTTLDFREYGYRSLIEMVMDLGDIFRHARPDNGDWLLFDASGPQTEEELVAQTKSFTNIPDAVQKNILDLISAEGNTEIHVDDFFFLYYDKFNVKLNISEYGFRNIYEFMERLNGKILQLVPADGRTIIKPIVSDHLSISPPATVEITPDDDIFAELFPSHVVPSGKKYPVLSIEEHFSVGEAVDVIIAEVWSPYKFFIQLKKFEEEFDALMSAIQSYYRFTSDKLKMPEATVQVGQICVVVYNAGAVPEWHRSVITSVNPESVEVMLVDYGTCISVVKDDLLFLNRNFFNFPVQSFHAKLCSIKHSSGGRWPHSANKRFLELASVTDAEFYLNRVESDNILVGQLIAIHGEDKMDIGEKLIEEGIAVFDGVVPETCASEPEPPVLDNISSIEGLEINESDRGSQEKNKWYNTQMALDSEHSIVECIEEFQTSGAISTEKDGLIKYLQRLEFGKWTEEKELLALAFKLVQYQINVRNTAAMDLEAGLNFAIKTAEAVLLSKHK</sequence>
<dbReference type="Gene3D" id="3.30.420.610">
    <property type="entry name" value="LOTUS domain-like"/>
    <property type="match status" value="2"/>
</dbReference>
<dbReference type="GO" id="GO:0005737">
    <property type="term" value="C:cytoplasm"/>
    <property type="evidence" value="ECO:0007669"/>
    <property type="project" value="UniProtKB-SubCell"/>
</dbReference>
<evidence type="ECO:0000256" key="4">
    <source>
        <dbReference type="ARBA" id="ARBA00022871"/>
    </source>
</evidence>
<keyword evidence="3" id="KW-0677">Repeat</keyword>
<protein>
    <recommendedName>
        <fullName evidence="8">Tudor domain-containing protein 5</fullName>
    </recommendedName>
</protein>
<evidence type="ECO:0000256" key="2">
    <source>
        <dbReference type="ARBA" id="ARBA00022490"/>
    </source>
</evidence>
<dbReference type="Pfam" id="PF00567">
    <property type="entry name" value="TUDOR"/>
    <property type="match status" value="1"/>
</dbReference>
<feature type="domain" description="HTH OST-type" evidence="6">
    <location>
        <begin position="207"/>
        <end position="280"/>
    </location>
</feature>
<evidence type="ECO:0000256" key="3">
    <source>
        <dbReference type="ARBA" id="ARBA00022737"/>
    </source>
</evidence>
<dbReference type="AlphaFoldDB" id="A0AAW2I2L9"/>
<dbReference type="EMBL" id="JARGDH010000002">
    <property type="protein sequence ID" value="KAL0275901.1"/>
    <property type="molecule type" value="Genomic_DNA"/>
</dbReference>
<keyword evidence="4" id="KW-0221">Differentiation</keyword>
<reference evidence="7" key="1">
    <citation type="journal article" date="2024" name="Gigascience">
        <title>Chromosome-level genome of the poultry shaft louse Menopon gallinae provides insight into the host-switching and adaptive evolution of parasitic lice.</title>
        <authorList>
            <person name="Xu Y."/>
            <person name="Ma L."/>
            <person name="Liu S."/>
            <person name="Liang Y."/>
            <person name="Liu Q."/>
            <person name="He Z."/>
            <person name="Tian L."/>
            <person name="Duan Y."/>
            <person name="Cai W."/>
            <person name="Li H."/>
            <person name="Song F."/>
        </authorList>
    </citation>
    <scope>NUCLEOTIDE SEQUENCE</scope>
    <source>
        <strain evidence="7">Cailab_2023a</strain>
    </source>
</reference>
<dbReference type="PROSITE" id="PS51644">
    <property type="entry name" value="HTH_OST"/>
    <property type="match status" value="2"/>
</dbReference>
<dbReference type="EMBL" id="JARGDH010000002">
    <property type="protein sequence ID" value="KAL0275903.1"/>
    <property type="molecule type" value="Genomic_DNA"/>
</dbReference>
<feature type="domain" description="HTH OST-type" evidence="6">
    <location>
        <begin position="2"/>
        <end position="75"/>
    </location>
</feature>
<dbReference type="GO" id="GO:0030154">
    <property type="term" value="P:cell differentiation"/>
    <property type="evidence" value="ECO:0007669"/>
    <property type="project" value="UniProtKB-ARBA"/>
</dbReference>
<dbReference type="Gene3D" id="2.30.30.140">
    <property type="match status" value="1"/>
</dbReference>
<name>A0AAW2I2L9_9NEOP</name>
<keyword evidence="2" id="KW-0963">Cytoplasm</keyword>
<dbReference type="EMBL" id="JARGDH010000002">
    <property type="protein sequence ID" value="KAL0275902.1"/>
    <property type="molecule type" value="Genomic_DNA"/>
</dbReference>
<dbReference type="InterPro" id="IPR035437">
    <property type="entry name" value="SNase_OB-fold_sf"/>
</dbReference>
<dbReference type="InterPro" id="IPR041966">
    <property type="entry name" value="LOTUS-like"/>
</dbReference>
<dbReference type="InterPro" id="IPR002999">
    <property type="entry name" value="Tudor"/>
</dbReference>
<dbReference type="Gene3D" id="2.40.50.90">
    <property type="match status" value="1"/>
</dbReference>
<feature type="domain" description="Tudor" evidence="5">
    <location>
        <begin position="471"/>
        <end position="531"/>
    </location>
</feature>
<evidence type="ECO:0000313" key="7">
    <source>
        <dbReference type="EMBL" id="KAL0275902.1"/>
    </source>
</evidence>
<dbReference type="Pfam" id="PF12872">
    <property type="entry name" value="OST-HTH"/>
    <property type="match status" value="3"/>
</dbReference>
<evidence type="ECO:0000256" key="1">
    <source>
        <dbReference type="ARBA" id="ARBA00004496"/>
    </source>
</evidence>
<dbReference type="PROSITE" id="PS50304">
    <property type="entry name" value="TUDOR"/>
    <property type="match status" value="1"/>
</dbReference>
<evidence type="ECO:0008006" key="8">
    <source>
        <dbReference type="Google" id="ProtNLM"/>
    </source>
</evidence>
<evidence type="ECO:0000259" key="5">
    <source>
        <dbReference type="PROSITE" id="PS50304"/>
    </source>
</evidence>
<dbReference type="SMART" id="SM00333">
    <property type="entry name" value="TUDOR"/>
    <property type="match status" value="1"/>
</dbReference>
<gene>
    <name evidence="7" type="ORF">PYX00_003621</name>
</gene>
<keyword evidence="4" id="KW-0744">Spermatogenesis</keyword>
<dbReference type="PANTHER" id="PTHR16442">
    <property type="entry name" value="RING FINGER PROTEIN 17"/>
    <property type="match status" value="1"/>
</dbReference>
<dbReference type="PANTHER" id="PTHR16442:SF1">
    <property type="entry name" value="RING FINGER PROTEIN 17"/>
    <property type="match status" value="1"/>
</dbReference>